<evidence type="ECO:0000313" key="4">
    <source>
        <dbReference type="Proteomes" id="UP000033847"/>
    </source>
</evidence>
<reference evidence="3 4" key="1">
    <citation type="journal article" date="2015" name="Nature">
        <title>rRNA introns, odd ribosomes, and small enigmatic genomes across a large radiation of phyla.</title>
        <authorList>
            <person name="Brown C.T."/>
            <person name="Hug L.A."/>
            <person name="Thomas B.C."/>
            <person name="Sharon I."/>
            <person name="Castelle C.J."/>
            <person name="Singh A."/>
            <person name="Wilkins M.J."/>
            <person name="Williams K.H."/>
            <person name="Banfield J.F."/>
        </authorList>
    </citation>
    <scope>NUCLEOTIDE SEQUENCE [LARGE SCALE GENOMIC DNA]</scope>
</reference>
<comment type="caution">
    <text evidence="3">The sequence shown here is derived from an EMBL/GenBank/DDBJ whole genome shotgun (WGS) entry which is preliminary data.</text>
</comment>
<dbReference type="AlphaFoldDB" id="A0A0G0YQB0"/>
<organism evidence="3 4">
    <name type="scientific">candidate division WWE3 bacterium GW2011_GWF1_42_14</name>
    <dbReference type="NCBI Taxonomy" id="1619138"/>
    <lineage>
        <taxon>Bacteria</taxon>
        <taxon>Katanobacteria</taxon>
    </lineage>
</organism>
<name>A0A0G0YQB0_UNCKA</name>
<protein>
    <submittedName>
        <fullName evidence="3">Uncharacterized protein</fullName>
    </submittedName>
</protein>
<evidence type="ECO:0000256" key="2">
    <source>
        <dbReference type="SAM" id="SignalP"/>
    </source>
</evidence>
<gene>
    <name evidence="3" type="ORF">UV00_C0005G0033</name>
</gene>
<feature type="compositionally biased region" description="Acidic residues" evidence="1">
    <location>
        <begin position="206"/>
        <end position="220"/>
    </location>
</feature>
<evidence type="ECO:0000313" key="3">
    <source>
        <dbReference type="EMBL" id="KKS38850.1"/>
    </source>
</evidence>
<proteinExistence type="predicted"/>
<accession>A0A0G0YQB0</accession>
<keyword evidence="2" id="KW-0732">Signal</keyword>
<dbReference type="EMBL" id="LCCU01000005">
    <property type="protein sequence ID" value="KKS38850.1"/>
    <property type="molecule type" value="Genomic_DNA"/>
</dbReference>
<dbReference type="Proteomes" id="UP000033847">
    <property type="component" value="Unassembled WGS sequence"/>
</dbReference>
<feature type="signal peptide" evidence="2">
    <location>
        <begin position="1"/>
        <end position="24"/>
    </location>
</feature>
<evidence type="ECO:0000256" key="1">
    <source>
        <dbReference type="SAM" id="MobiDB-lite"/>
    </source>
</evidence>
<feature type="chain" id="PRO_5002535483" evidence="2">
    <location>
        <begin position="25"/>
        <end position="220"/>
    </location>
</feature>
<sequence>MKIKNSAKLLIAPLIFISPFLITAAAQNVLPANEGKNLQNETLPKVDTPRAQLNRAENQERRCELVTQRIAEKITQYKNLEKRHQGVYLGLENKLENLVNRLKEDGYSGDNIAALEADIVELNRLTAETKINYANYLAKLEELKTASCEASDVNFVQALKTAREDLEATHVSMVAIKDFYLTDIKIDLAAMREEIRTEKLNQQQENETETEDEDTEEEQE</sequence>
<feature type="region of interest" description="Disordered" evidence="1">
    <location>
        <begin position="197"/>
        <end position="220"/>
    </location>
</feature>